<evidence type="ECO:0000313" key="2">
    <source>
        <dbReference type="EMBL" id="RKN41063.1"/>
    </source>
</evidence>
<keyword evidence="1" id="KW-1133">Transmembrane helix</keyword>
<dbReference type="GO" id="GO:0005975">
    <property type="term" value="P:carbohydrate metabolic process"/>
    <property type="evidence" value="ECO:0007669"/>
    <property type="project" value="UniProtKB-ARBA"/>
</dbReference>
<keyword evidence="3" id="KW-1185">Reference proteome</keyword>
<proteinExistence type="predicted"/>
<dbReference type="Gene3D" id="2.160.20.10">
    <property type="entry name" value="Single-stranded right-handed beta-helix, Pectin lyase-like"/>
    <property type="match status" value="1"/>
</dbReference>
<comment type="caution">
    <text evidence="2">The sequence shown here is derived from an EMBL/GenBank/DDBJ whole genome shotgun (WGS) entry which is preliminary data.</text>
</comment>
<dbReference type="Gene3D" id="2.60.40.10">
    <property type="entry name" value="Immunoglobulins"/>
    <property type="match status" value="1"/>
</dbReference>
<dbReference type="AlphaFoldDB" id="A0A3A9YYJ8"/>
<feature type="transmembrane region" description="Helical" evidence="1">
    <location>
        <begin position="53"/>
        <end position="74"/>
    </location>
</feature>
<keyword evidence="1" id="KW-0812">Transmembrane</keyword>
<accession>A0A3A9YYJ8</accession>
<reference evidence="2 3" key="1">
    <citation type="journal article" date="2004" name="Syst. Appl. Microbiol.">
        <title>Cryptoendolithic actinomycetes from antarctic sandstone rock samples: Micromonospora endolithica sp. nov. and two isolates related to Micromonospora coerulea Jensen 1932.</title>
        <authorList>
            <person name="Hirsch P."/>
            <person name="Mevs U."/>
            <person name="Kroppenstedt R.M."/>
            <person name="Schumann P."/>
            <person name="Stackebrandt E."/>
        </authorList>
    </citation>
    <scope>NUCLEOTIDE SEQUENCE [LARGE SCALE GENOMIC DNA]</scope>
    <source>
        <strain evidence="2 3">JCM 12677</strain>
    </source>
</reference>
<dbReference type="InterPro" id="IPR013783">
    <property type="entry name" value="Ig-like_fold"/>
</dbReference>
<evidence type="ECO:0000313" key="3">
    <source>
        <dbReference type="Proteomes" id="UP000281726"/>
    </source>
</evidence>
<dbReference type="InterPro" id="IPR011050">
    <property type="entry name" value="Pectin_lyase_fold/virulence"/>
</dbReference>
<keyword evidence="1" id="KW-0472">Membrane</keyword>
<protein>
    <submittedName>
        <fullName evidence="2">Uncharacterized protein</fullName>
    </submittedName>
</protein>
<gene>
    <name evidence="2" type="ORF">D7223_25295</name>
</gene>
<sequence>MVQGGLKGHPATEGLLARFAKPGPAMRSVPCRSALRRSAKAERVRGDTMSRRYWRQLAIAGLVVAAGGGVWAVAPTASADEAPRITQLAGVTEGATLSGTARIEARTSGTVDRVEFSLSGASTATWTEREAPYYFLGNNGALVPGWNAAAAPDGAYALAVRAVGPGGTTQQTVRFTVGQQAGAPTPTPTTGGNASAANPSVSNGVATFTANKTIGKLSVPDSWSEIVIGAGVTLRGNFFIPANRTKALTITGRDKQTSQLTGDGPHAKDFARAGVTTEAKIKLTLRNYTSINPRFYHMWAKSAQVIMSGMRYIDNRDVGSNNSDGFSGGDNSLIENTFIDTWDDSAKLYTGDLTIRDTTIVHNRNGAPIQMAWGDYGQGTAILDGLTVISNSSNGYNQGVFSWAGGTKADTRTIKIVGAGFTRKVNPGMVAAPLYAFKDGVKNKTIRVEGGDCSVVRSTSANTFQGANTSGNKVVVTGCR</sequence>
<organism evidence="2 3">
    <name type="scientific">Micromonospora endolithica</name>
    <dbReference type="NCBI Taxonomy" id="230091"/>
    <lineage>
        <taxon>Bacteria</taxon>
        <taxon>Bacillati</taxon>
        <taxon>Actinomycetota</taxon>
        <taxon>Actinomycetes</taxon>
        <taxon>Micromonosporales</taxon>
        <taxon>Micromonosporaceae</taxon>
        <taxon>Micromonospora</taxon>
    </lineage>
</organism>
<dbReference type="Proteomes" id="UP000281726">
    <property type="component" value="Unassembled WGS sequence"/>
</dbReference>
<dbReference type="EMBL" id="RBAK01000012">
    <property type="protein sequence ID" value="RKN41063.1"/>
    <property type="molecule type" value="Genomic_DNA"/>
</dbReference>
<evidence type="ECO:0000256" key="1">
    <source>
        <dbReference type="SAM" id="Phobius"/>
    </source>
</evidence>
<dbReference type="SUPFAM" id="SSF51126">
    <property type="entry name" value="Pectin lyase-like"/>
    <property type="match status" value="1"/>
</dbReference>
<dbReference type="InterPro" id="IPR012334">
    <property type="entry name" value="Pectin_lyas_fold"/>
</dbReference>
<name>A0A3A9YYJ8_9ACTN</name>